<dbReference type="OrthoDB" id="7699125at2759"/>
<protein>
    <recommendedName>
        <fullName evidence="3">C2H2-type domain-containing protein</fullName>
    </recommendedName>
</protein>
<dbReference type="EMBL" id="LRGB01001992">
    <property type="protein sequence ID" value="KZS09759.1"/>
    <property type="molecule type" value="Genomic_DNA"/>
</dbReference>
<organism evidence="1 2">
    <name type="scientific">Daphnia magna</name>
    <dbReference type="NCBI Taxonomy" id="35525"/>
    <lineage>
        <taxon>Eukaryota</taxon>
        <taxon>Metazoa</taxon>
        <taxon>Ecdysozoa</taxon>
        <taxon>Arthropoda</taxon>
        <taxon>Crustacea</taxon>
        <taxon>Branchiopoda</taxon>
        <taxon>Diplostraca</taxon>
        <taxon>Cladocera</taxon>
        <taxon>Anomopoda</taxon>
        <taxon>Daphniidae</taxon>
        <taxon>Daphnia</taxon>
    </lineage>
</organism>
<dbReference type="Proteomes" id="UP000076858">
    <property type="component" value="Unassembled WGS sequence"/>
</dbReference>
<comment type="caution">
    <text evidence="1">The sequence shown here is derived from an EMBL/GenBank/DDBJ whole genome shotgun (WGS) entry which is preliminary data.</text>
</comment>
<gene>
    <name evidence="1" type="ORF">APZ42_025933</name>
</gene>
<accession>A0A164SMA0</accession>
<reference evidence="1 2" key="1">
    <citation type="submission" date="2016-03" db="EMBL/GenBank/DDBJ databases">
        <title>EvidentialGene: Evidence-directed Construction of Genes on Genomes.</title>
        <authorList>
            <person name="Gilbert D.G."/>
            <person name="Choi J.-H."/>
            <person name="Mockaitis K."/>
            <person name="Colbourne J."/>
            <person name="Pfrender M."/>
        </authorList>
    </citation>
    <scope>NUCLEOTIDE SEQUENCE [LARGE SCALE GENOMIC DNA]</scope>
    <source>
        <strain evidence="1 2">Xinb3</strain>
        <tissue evidence="1">Complete organism</tissue>
    </source>
</reference>
<evidence type="ECO:0008006" key="3">
    <source>
        <dbReference type="Google" id="ProtNLM"/>
    </source>
</evidence>
<keyword evidence="2" id="KW-1185">Reference proteome</keyword>
<name>A0A164SMA0_9CRUS</name>
<dbReference type="AlphaFoldDB" id="A0A164SMA0"/>
<evidence type="ECO:0000313" key="1">
    <source>
        <dbReference type="EMBL" id="KZS09759.1"/>
    </source>
</evidence>
<evidence type="ECO:0000313" key="2">
    <source>
        <dbReference type="Proteomes" id="UP000076858"/>
    </source>
</evidence>
<sequence>MFNCPSCKKSVQVNSIKDIKVHLSHHKLYGELDFPIRCCEPYCQTTADNIFNFGRHFERFHSYNFQTNECDVVMHDLDIGLENGADPIYLKNLMKEPEVENGIVSYIQIFYDGLGLTNPLKAGATINNSGMFYFTNLSLSPRYNSTLANIHLLATCHTNDIKNKDALNQLLNKIVSELKDLGKNGITIETNDGEKMTLYVKLGQFTADNLGMNQIFGLVESFSGDYCCILCYATREDMQTYETEEEFELRCPREDEIDISMLENLPPGRTHFRGVKSVCALNYLEYCHVMLNCINDSMHSVLEGFCPVVSGNVLDLISEIEDKVTVGNINLEFAKLFGSLIVGKPYKRQCTSLSLLIERKTSRDFVSLPKKASDIPTDEVSTTENFSQYDFVMDNITIGESVVINGTTYKRNSVLVMGWGKYGLVFGKILCVFFEKERDPIFLVQLFDTVEFHSPSHSYFVMPRAPAISRLCTIKDICDYHPLDIYTRNEKHFIRLHNHILCGASLKFQQQIEKGNNASVLELSYLIWTSDNWLMRNCEMRKNFPSSDEILKMAKSIVFYFPSAGSFNSETPWDMLYDPYTRKGSLESYMRGKRFRKQLSDKRTKRQCTTVMFPECDSYTAEEQMEAEESMRLMPKLDSDDTRNHNRNEMLRLMKINYQSRRDFLKNSSHAGAMVFLNKYPHKRRILSTQERTYGNLPVKLAKGVESINRVCQAEIDKKFCHFGNLKERGESCRTVRLMWLNKRNAPFRCYFTLQPTHSRTKKKRVDSGCMARPFPVLPRSITSGRRSNSCTHHGVTWCFRYQWGIFHQD</sequence>
<proteinExistence type="predicted"/>